<organism evidence="3">
    <name type="scientific">Acididesulfobacillus acetoxydans</name>
    <dbReference type="NCBI Taxonomy" id="1561005"/>
    <lineage>
        <taxon>Bacteria</taxon>
        <taxon>Bacillati</taxon>
        <taxon>Bacillota</taxon>
        <taxon>Clostridia</taxon>
        <taxon>Eubacteriales</taxon>
        <taxon>Peptococcaceae</taxon>
        <taxon>Acididesulfobacillus</taxon>
    </lineage>
</organism>
<dbReference type="RefSeq" id="WP_240985415.1">
    <property type="nucleotide sequence ID" value="NZ_CDGJ01000078.1"/>
</dbReference>
<dbReference type="Proteomes" id="UP001071230">
    <property type="component" value="Unassembled WGS sequence"/>
</dbReference>
<dbReference type="KEGG" id="aacx:DEACI_2637"/>
<gene>
    <name evidence="3" type="ORF">DEACI_2637</name>
    <name evidence="4" type="ORF">DEACI_2665</name>
</gene>
<keyword evidence="5" id="KW-1185">Reference proteome</keyword>
<dbReference type="SUPFAM" id="SSF51445">
    <property type="entry name" value="(Trans)glycosidases"/>
    <property type="match status" value="1"/>
</dbReference>
<dbReference type="EMBL" id="LR746496">
    <property type="protein sequence ID" value="CAA7601966.1"/>
    <property type="molecule type" value="Genomic_DNA"/>
</dbReference>
<accession>A0A8S0XC38</accession>
<dbReference type="Pfam" id="PF08924">
    <property type="entry name" value="Rv2525c_GlyHyd-like"/>
    <property type="match status" value="1"/>
</dbReference>
<evidence type="ECO:0000259" key="2">
    <source>
        <dbReference type="Pfam" id="PF08924"/>
    </source>
</evidence>
<keyword evidence="1" id="KW-0812">Transmembrane</keyword>
<dbReference type="Gene3D" id="3.20.20.80">
    <property type="entry name" value="Glycosidases"/>
    <property type="match status" value="1"/>
</dbReference>
<reference evidence="4" key="1">
    <citation type="submission" date="2014-11" db="EMBL/GenBank/DDBJ databases">
        <authorList>
            <person name="Hornung B.V."/>
        </authorList>
    </citation>
    <scope>NUCLEOTIDE SEQUENCE</scope>
    <source>
        <strain evidence="4">INE</strain>
    </source>
</reference>
<keyword evidence="3" id="KW-0378">Hydrolase</keyword>
<dbReference type="AlphaFoldDB" id="A0A8S0XC38"/>
<sequence length="342" mass="37828">MSDAALTWQKRKSLTLGRRLAIFFVLLFVAGLIYSLEAGFPGQLIHFLNERKFPYDDILIEGVPGISERQLLAQDEEERKIASRAIFLPILGPAGLGWIFNPSVPKHPKQDVPPKPLMANSTTISKQTSCINGLDADSDLSLEVSSIRTSTPYRFVGRYLGGPCYPGKPLSESEASTLSNAGFWIVSIYSGANHTDTIHGGTQSYAQGQKDGQQAVLLAGEVRQPVKSAIYLDLEAQQLNQNHYVSYVKGWVRAVRADGYIPGVYSSVAQLQTILRESWAGTSILYWDAHWLYSGVQTPAPCPSKDLSYAQVWQYAKHTLVCKKTVDIDTAKNTDGMWRISK</sequence>
<feature type="domain" description="Rv2525c-like glycoside hydrolase-like" evidence="2">
    <location>
        <begin position="148"/>
        <end position="317"/>
    </location>
</feature>
<dbReference type="InterPro" id="IPR015020">
    <property type="entry name" value="Rv2525c-like_Glyco_Hydro-like"/>
</dbReference>
<proteinExistence type="predicted"/>
<evidence type="ECO:0000313" key="4">
    <source>
        <dbReference type="EMBL" id="CEJ08190.1"/>
    </source>
</evidence>
<name>A0A8S0XC38_9FIRM</name>
<dbReference type="Proteomes" id="UP000836597">
    <property type="component" value="Chromosome"/>
</dbReference>
<evidence type="ECO:0000313" key="3">
    <source>
        <dbReference type="EMBL" id="CAA7601966.1"/>
    </source>
</evidence>
<evidence type="ECO:0000256" key="1">
    <source>
        <dbReference type="SAM" id="Phobius"/>
    </source>
</evidence>
<dbReference type="InterPro" id="IPR017853">
    <property type="entry name" value="GH"/>
</dbReference>
<feature type="transmembrane region" description="Helical" evidence="1">
    <location>
        <begin position="20"/>
        <end position="40"/>
    </location>
</feature>
<reference evidence="3" key="2">
    <citation type="submission" date="2020-01" db="EMBL/GenBank/DDBJ databases">
        <authorList>
            <person name="Hornung B."/>
        </authorList>
    </citation>
    <scope>NUCLEOTIDE SEQUENCE</scope>
    <source>
        <strain evidence="3">PacBioINE</strain>
    </source>
</reference>
<keyword evidence="1" id="KW-1133">Transmembrane helix</keyword>
<protein>
    <submittedName>
        <fullName evidence="3">Glycoside hydrolase superfamily</fullName>
    </submittedName>
</protein>
<dbReference type="EMBL" id="CDGJ01000078">
    <property type="protein sequence ID" value="CEJ08190.1"/>
    <property type="molecule type" value="Genomic_DNA"/>
</dbReference>
<evidence type="ECO:0000313" key="5">
    <source>
        <dbReference type="Proteomes" id="UP001071230"/>
    </source>
</evidence>
<dbReference type="GO" id="GO:0016787">
    <property type="term" value="F:hydrolase activity"/>
    <property type="evidence" value="ECO:0007669"/>
    <property type="project" value="UniProtKB-KW"/>
</dbReference>
<keyword evidence="1" id="KW-0472">Membrane</keyword>